<gene>
    <name evidence="1" type="ORF">FACUT_13636</name>
</gene>
<keyword evidence="2" id="KW-1185">Reference proteome</keyword>
<comment type="caution">
    <text evidence="1">The sequence shown here is derived from an EMBL/GenBank/DDBJ whole genome shotgun (WGS) entry which is preliminary data.</text>
</comment>
<sequence>MPSADQVVGKLSFFSGRDQERTNLEVGAIVSLSPPSEGDIIWEAKQVKIAHFLPPGNIEGRQEIDWSFDPIKLGVSISIVGINVGNIFGNLKDGVGLNVNLFAAKGEIKLYLKNESDLWVHIDVSVTFDGSFEGDYKILSF</sequence>
<evidence type="ECO:0000313" key="2">
    <source>
        <dbReference type="Proteomes" id="UP000536711"/>
    </source>
</evidence>
<proteinExistence type="predicted"/>
<accession>A0A8H4J8H9</accession>
<name>A0A8H4J8H9_9HYPO</name>
<reference evidence="1 2" key="1">
    <citation type="submission" date="2020-01" db="EMBL/GenBank/DDBJ databases">
        <title>Identification and distribution of gene clusters putatively required for synthesis of sphingolipid metabolism inhibitors in phylogenetically diverse species of the filamentous fungus Fusarium.</title>
        <authorList>
            <person name="Kim H.-S."/>
            <person name="Busman M."/>
            <person name="Brown D.W."/>
            <person name="Divon H."/>
            <person name="Uhlig S."/>
            <person name="Proctor R.H."/>
        </authorList>
    </citation>
    <scope>NUCLEOTIDE SEQUENCE [LARGE SCALE GENOMIC DNA]</scope>
    <source>
        <strain evidence="1 2">NRRL 13308</strain>
    </source>
</reference>
<dbReference type="AlphaFoldDB" id="A0A8H4J8H9"/>
<evidence type="ECO:0000313" key="1">
    <source>
        <dbReference type="EMBL" id="KAF4415153.1"/>
    </source>
</evidence>
<dbReference type="Proteomes" id="UP000536711">
    <property type="component" value="Unassembled WGS sequence"/>
</dbReference>
<dbReference type="OrthoDB" id="3832365at2759"/>
<protein>
    <submittedName>
        <fullName evidence="1">Uncharacterized protein</fullName>
    </submittedName>
</protein>
<organism evidence="1 2">
    <name type="scientific">Fusarium acutatum</name>
    <dbReference type="NCBI Taxonomy" id="78861"/>
    <lineage>
        <taxon>Eukaryota</taxon>
        <taxon>Fungi</taxon>
        <taxon>Dikarya</taxon>
        <taxon>Ascomycota</taxon>
        <taxon>Pezizomycotina</taxon>
        <taxon>Sordariomycetes</taxon>
        <taxon>Hypocreomycetidae</taxon>
        <taxon>Hypocreales</taxon>
        <taxon>Nectriaceae</taxon>
        <taxon>Fusarium</taxon>
        <taxon>Fusarium fujikuroi species complex</taxon>
    </lineage>
</organism>
<dbReference type="EMBL" id="JAADJF010000602">
    <property type="protein sequence ID" value="KAF4415153.1"/>
    <property type="molecule type" value="Genomic_DNA"/>
</dbReference>